<dbReference type="GO" id="GO:0003677">
    <property type="term" value="F:DNA binding"/>
    <property type="evidence" value="ECO:0007669"/>
    <property type="project" value="UniProtKB-KW"/>
</dbReference>
<dbReference type="InterPro" id="IPR001951">
    <property type="entry name" value="Histone_H4"/>
</dbReference>
<dbReference type="SMART" id="SM00417">
    <property type="entry name" value="H4"/>
    <property type="match status" value="1"/>
</dbReference>
<dbReference type="InterPro" id="IPR035425">
    <property type="entry name" value="CENP-T/H4_C"/>
</dbReference>
<gene>
    <name evidence="12" type="primary">Histone H4</name>
    <name evidence="12" type="ORF">AK812_SmicGene1605</name>
</gene>
<evidence type="ECO:0000313" key="13">
    <source>
        <dbReference type="Proteomes" id="UP000186817"/>
    </source>
</evidence>
<accession>A0A1Q9F3J7</accession>
<feature type="compositionally biased region" description="Low complexity" evidence="10">
    <location>
        <begin position="57"/>
        <end position="82"/>
    </location>
</feature>
<dbReference type="GO" id="GO:0046982">
    <property type="term" value="F:protein heterodimerization activity"/>
    <property type="evidence" value="ECO:0007669"/>
    <property type="project" value="InterPro"/>
</dbReference>
<evidence type="ECO:0000256" key="8">
    <source>
        <dbReference type="ARBA" id="ARBA00023269"/>
    </source>
</evidence>
<dbReference type="PANTHER" id="PTHR10484">
    <property type="entry name" value="HISTONE H4"/>
    <property type="match status" value="1"/>
</dbReference>
<evidence type="ECO:0000256" key="3">
    <source>
        <dbReference type="ARBA" id="ARBA00006564"/>
    </source>
</evidence>
<feature type="region of interest" description="Disordered" evidence="10">
    <location>
        <begin position="39"/>
        <end position="128"/>
    </location>
</feature>
<comment type="similarity">
    <text evidence="3 9">Belongs to the histone H4 family.</text>
</comment>
<comment type="subunit">
    <text evidence="4 9">The nucleosome is a histone octamer containing two molecules each of H2A, H2B, H3 and H4 assembled in one H3-H4 heterotetramer and two H2A-H2B heterodimers. The octamer wraps approximately 147 bp of DNA.</text>
</comment>
<evidence type="ECO:0000256" key="7">
    <source>
        <dbReference type="ARBA" id="ARBA00023242"/>
    </source>
</evidence>
<dbReference type="AlphaFoldDB" id="A0A1Q9F3J7"/>
<sequence length="198" mass="21482">MASRWMEEFAGAPDLAAKTRLEDVQQLKRGISVIASLVRQSMSTAPDVKAAKKTKVTKGGASKRAAAGSKASPSKKLASPVKKPAPKVKPTIRTTRSQEQPKPVGKGGAKGQQPAFARIEQKSRGITKPDLRRLARRAGVQRVAGGIYDEVREVITGFLQKILRDAAVYAEHARRKTVVPMDIVLSLRRRGQALYGCM</sequence>
<dbReference type="Proteomes" id="UP000186817">
    <property type="component" value="Unassembled WGS sequence"/>
</dbReference>
<dbReference type="GO" id="GO:0005634">
    <property type="term" value="C:nucleus"/>
    <property type="evidence" value="ECO:0007669"/>
    <property type="project" value="UniProtKB-SubCell"/>
</dbReference>
<comment type="subcellular location">
    <subcellularLocation>
        <location evidence="2">Chromosome</location>
    </subcellularLocation>
    <subcellularLocation>
        <location evidence="1">Nucleus</location>
    </subcellularLocation>
</comment>
<dbReference type="OrthoDB" id="10255923at2759"/>
<dbReference type="OMA" id="GQALYGC"/>
<protein>
    <recommendedName>
        <fullName evidence="9">Histone H4</fullName>
    </recommendedName>
</protein>
<dbReference type="GO" id="GO:0000786">
    <property type="term" value="C:nucleosome"/>
    <property type="evidence" value="ECO:0007669"/>
    <property type="project" value="UniProtKB-KW"/>
</dbReference>
<comment type="function">
    <text evidence="9">Core component of nucleosome. Nucleosomes wrap and compact DNA into chromatin, limiting DNA accessibility to the cellular machineries which require DNA as a template. Histones thereby play a central role in transcription regulation, DNA repair, DNA replication and chromosomal stability. DNA accessibility is regulated via a complex set of post-translational modifications of histones, also called histone code, and nucleosome remodeling.</text>
</comment>
<evidence type="ECO:0000256" key="6">
    <source>
        <dbReference type="ARBA" id="ARBA00023125"/>
    </source>
</evidence>
<evidence type="ECO:0000256" key="9">
    <source>
        <dbReference type="RuleBase" id="RU000528"/>
    </source>
</evidence>
<comment type="caution">
    <text evidence="12">The sequence shown here is derived from an EMBL/GenBank/DDBJ whole genome shotgun (WGS) entry which is preliminary data.</text>
</comment>
<dbReference type="Gene3D" id="1.10.20.10">
    <property type="entry name" value="Histone, subunit A"/>
    <property type="match status" value="1"/>
</dbReference>
<dbReference type="InterPro" id="IPR009072">
    <property type="entry name" value="Histone-fold"/>
</dbReference>
<keyword evidence="5 9" id="KW-0158">Chromosome</keyword>
<evidence type="ECO:0000259" key="11">
    <source>
        <dbReference type="Pfam" id="PF15511"/>
    </source>
</evidence>
<keyword evidence="8 9" id="KW-0544">Nucleosome core</keyword>
<evidence type="ECO:0000256" key="1">
    <source>
        <dbReference type="ARBA" id="ARBA00004123"/>
    </source>
</evidence>
<evidence type="ECO:0000313" key="12">
    <source>
        <dbReference type="EMBL" id="OLQ14264.1"/>
    </source>
</evidence>
<keyword evidence="7 9" id="KW-0539">Nucleus</keyword>
<organism evidence="12 13">
    <name type="scientific">Symbiodinium microadriaticum</name>
    <name type="common">Dinoflagellate</name>
    <name type="synonym">Zooxanthella microadriatica</name>
    <dbReference type="NCBI Taxonomy" id="2951"/>
    <lineage>
        <taxon>Eukaryota</taxon>
        <taxon>Sar</taxon>
        <taxon>Alveolata</taxon>
        <taxon>Dinophyceae</taxon>
        <taxon>Suessiales</taxon>
        <taxon>Symbiodiniaceae</taxon>
        <taxon>Symbiodinium</taxon>
    </lineage>
</organism>
<dbReference type="EMBL" id="LSRX01000017">
    <property type="protein sequence ID" value="OLQ14264.1"/>
    <property type="molecule type" value="Genomic_DNA"/>
</dbReference>
<feature type="domain" description="CENP-T/Histone H4 histone fold" evidence="11">
    <location>
        <begin position="141"/>
        <end position="192"/>
    </location>
</feature>
<evidence type="ECO:0000256" key="10">
    <source>
        <dbReference type="SAM" id="MobiDB-lite"/>
    </source>
</evidence>
<keyword evidence="13" id="KW-1185">Reference proteome</keyword>
<dbReference type="Pfam" id="PF15511">
    <property type="entry name" value="CENP-T_C"/>
    <property type="match status" value="1"/>
</dbReference>
<name>A0A1Q9F3J7_SYMMI</name>
<feature type="compositionally biased region" description="Basic and acidic residues" evidence="10">
    <location>
        <begin position="119"/>
        <end position="128"/>
    </location>
</feature>
<dbReference type="CDD" id="cd22912">
    <property type="entry name" value="HFD_H4"/>
    <property type="match status" value="1"/>
</dbReference>
<dbReference type="GO" id="GO:0030527">
    <property type="term" value="F:structural constituent of chromatin"/>
    <property type="evidence" value="ECO:0007669"/>
    <property type="project" value="InterPro"/>
</dbReference>
<keyword evidence="6 9" id="KW-0238">DNA-binding</keyword>
<reference evidence="12 13" key="1">
    <citation type="submission" date="2016-02" db="EMBL/GenBank/DDBJ databases">
        <title>Genome analysis of coral dinoflagellate symbionts highlights evolutionary adaptations to a symbiotic lifestyle.</title>
        <authorList>
            <person name="Aranda M."/>
            <person name="Li Y."/>
            <person name="Liew Y.J."/>
            <person name="Baumgarten S."/>
            <person name="Simakov O."/>
            <person name="Wilson M."/>
            <person name="Piel J."/>
            <person name="Ashoor H."/>
            <person name="Bougouffa S."/>
            <person name="Bajic V.B."/>
            <person name="Ryu T."/>
            <person name="Ravasi T."/>
            <person name="Bayer T."/>
            <person name="Micklem G."/>
            <person name="Kim H."/>
            <person name="Bhak J."/>
            <person name="Lajeunesse T.C."/>
            <person name="Voolstra C.R."/>
        </authorList>
    </citation>
    <scope>NUCLEOTIDE SEQUENCE [LARGE SCALE GENOMIC DNA]</scope>
    <source>
        <strain evidence="12 13">CCMP2467</strain>
    </source>
</reference>
<proteinExistence type="inferred from homology"/>
<evidence type="ECO:0000256" key="2">
    <source>
        <dbReference type="ARBA" id="ARBA00004286"/>
    </source>
</evidence>
<evidence type="ECO:0000256" key="4">
    <source>
        <dbReference type="ARBA" id="ARBA00011538"/>
    </source>
</evidence>
<evidence type="ECO:0000256" key="5">
    <source>
        <dbReference type="ARBA" id="ARBA00022454"/>
    </source>
</evidence>
<dbReference type="PRINTS" id="PR00623">
    <property type="entry name" value="HISTONEH4"/>
</dbReference>
<dbReference type="SUPFAM" id="SSF47113">
    <property type="entry name" value="Histone-fold"/>
    <property type="match status" value="1"/>
</dbReference>